<dbReference type="EMBL" id="NOZQ01000085">
    <property type="protein sequence ID" value="OYD16109.1"/>
    <property type="molecule type" value="Genomic_DNA"/>
</dbReference>
<dbReference type="Pfam" id="PF17820">
    <property type="entry name" value="PDZ_6"/>
    <property type="match status" value="1"/>
</dbReference>
<dbReference type="CDD" id="cd06163">
    <property type="entry name" value="S2P-M50_PDZ_RseP-like"/>
    <property type="match status" value="2"/>
</dbReference>
<keyword evidence="7 11" id="KW-0862">Zinc</keyword>
<evidence type="ECO:0000313" key="14">
    <source>
        <dbReference type="Proteomes" id="UP000215215"/>
    </source>
</evidence>
<evidence type="ECO:0000256" key="2">
    <source>
        <dbReference type="ARBA" id="ARBA00004141"/>
    </source>
</evidence>
<organism evidence="13 14">
    <name type="scientific">candidate division WOR-3 bacterium JGI_Cruoil_03_44_89</name>
    <dbReference type="NCBI Taxonomy" id="1973748"/>
    <lineage>
        <taxon>Bacteria</taxon>
        <taxon>Bacteria division WOR-3</taxon>
    </lineage>
</organism>
<evidence type="ECO:0000256" key="9">
    <source>
        <dbReference type="ARBA" id="ARBA00023049"/>
    </source>
</evidence>
<dbReference type="GO" id="GO:0016020">
    <property type="term" value="C:membrane"/>
    <property type="evidence" value="ECO:0007669"/>
    <property type="project" value="UniProtKB-SubCell"/>
</dbReference>
<dbReference type="SMART" id="SM00228">
    <property type="entry name" value="PDZ"/>
    <property type="match status" value="1"/>
</dbReference>
<dbReference type="GO" id="GO:0004222">
    <property type="term" value="F:metalloendopeptidase activity"/>
    <property type="evidence" value="ECO:0007669"/>
    <property type="project" value="InterPro"/>
</dbReference>
<dbReference type="InterPro" id="IPR001478">
    <property type="entry name" value="PDZ"/>
</dbReference>
<dbReference type="InterPro" id="IPR004387">
    <property type="entry name" value="Pept_M50_Zn"/>
</dbReference>
<dbReference type="EC" id="3.4.24.-" evidence="11"/>
<evidence type="ECO:0000256" key="5">
    <source>
        <dbReference type="ARBA" id="ARBA00022692"/>
    </source>
</evidence>
<dbReference type="Proteomes" id="UP000215215">
    <property type="component" value="Unassembled WGS sequence"/>
</dbReference>
<evidence type="ECO:0000259" key="12">
    <source>
        <dbReference type="SMART" id="SM00228"/>
    </source>
</evidence>
<evidence type="ECO:0000256" key="10">
    <source>
        <dbReference type="ARBA" id="ARBA00023136"/>
    </source>
</evidence>
<dbReference type="SUPFAM" id="SSF50156">
    <property type="entry name" value="PDZ domain-like"/>
    <property type="match status" value="2"/>
</dbReference>
<accession>A0A235BVJ8</accession>
<keyword evidence="6 11" id="KW-0378">Hydrolase</keyword>
<comment type="similarity">
    <text evidence="3 11">Belongs to the peptidase M50B family.</text>
</comment>
<feature type="transmembrane region" description="Helical" evidence="11">
    <location>
        <begin position="7"/>
        <end position="28"/>
    </location>
</feature>
<evidence type="ECO:0000256" key="6">
    <source>
        <dbReference type="ARBA" id="ARBA00022801"/>
    </source>
</evidence>
<sequence>MGILLNIVGAVIALSVLIISHEFGHFLAAKRSGIGVPEFSLGFGPRLFGWQSGETKYSVRLLLFGGYVKMAGEEAGTATGGEEEFLSKPPGVRARVIFSGPFFNLILAVVFYSCINLFFGMGTIDTTTVRSAPRATGLKNYDKIISVNGVPVFDWWEVERKLDGNGDNLLILLRDGDTLTISVPSIYTDSLIPLIPSLLGDVERDGPAYNAGLKRGDRVIQIDSTEIDDWEAMVKIVEKSTGDTLKITVLRGGDTLTTTAIPQERERVVGDKKKRVGMIMVTMHVKRKKLGLYSFYQGIKDTGLTIWLTGSFLKKLVMREMSPKNLGGPLAIVQFAGQSLSWGLSSFLSFIAFLSCQLGILNLIPFPPLDGGHLLIILVEKIIRRRPSERVSNIIQMIGFALIMFLMLYVTMNDIARIFKR</sequence>
<comment type="subcellular location">
    <subcellularLocation>
        <location evidence="2">Membrane</location>
        <topology evidence="2">Multi-pass membrane protein</topology>
    </subcellularLocation>
</comment>
<name>A0A235BVJ8_UNCW3</name>
<evidence type="ECO:0000256" key="11">
    <source>
        <dbReference type="RuleBase" id="RU362031"/>
    </source>
</evidence>
<proteinExistence type="inferred from homology"/>
<protein>
    <recommendedName>
        <fullName evidence="11">Zinc metalloprotease</fullName>
        <ecNumber evidence="11">3.4.24.-</ecNumber>
    </recommendedName>
</protein>
<dbReference type="PANTHER" id="PTHR42837:SF2">
    <property type="entry name" value="MEMBRANE METALLOPROTEASE ARASP2, CHLOROPLASTIC-RELATED"/>
    <property type="match status" value="1"/>
</dbReference>
<dbReference type="InterPro" id="IPR036034">
    <property type="entry name" value="PDZ_sf"/>
</dbReference>
<keyword evidence="8 11" id="KW-1133">Transmembrane helix</keyword>
<dbReference type="Pfam" id="PF02163">
    <property type="entry name" value="Peptidase_M50"/>
    <property type="match status" value="1"/>
</dbReference>
<dbReference type="CDD" id="cd23081">
    <property type="entry name" value="cpPDZ_EcRseP-like"/>
    <property type="match status" value="1"/>
</dbReference>
<evidence type="ECO:0000256" key="3">
    <source>
        <dbReference type="ARBA" id="ARBA00007931"/>
    </source>
</evidence>
<comment type="cofactor">
    <cofactor evidence="1 11">
        <name>Zn(2+)</name>
        <dbReference type="ChEBI" id="CHEBI:29105"/>
    </cofactor>
</comment>
<dbReference type="AlphaFoldDB" id="A0A235BVJ8"/>
<evidence type="ECO:0000256" key="1">
    <source>
        <dbReference type="ARBA" id="ARBA00001947"/>
    </source>
</evidence>
<evidence type="ECO:0000256" key="7">
    <source>
        <dbReference type="ARBA" id="ARBA00022833"/>
    </source>
</evidence>
<dbReference type="InterPro" id="IPR008915">
    <property type="entry name" value="Peptidase_M50"/>
</dbReference>
<keyword evidence="4 13" id="KW-0645">Protease</keyword>
<dbReference type="GO" id="GO:0046872">
    <property type="term" value="F:metal ion binding"/>
    <property type="evidence" value="ECO:0007669"/>
    <property type="project" value="UniProtKB-KW"/>
</dbReference>
<gene>
    <name evidence="13" type="primary">rseP</name>
    <name evidence="13" type="ORF">CH333_04225</name>
</gene>
<dbReference type="PANTHER" id="PTHR42837">
    <property type="entry name" value="REGULATOR OF SIGMA-E PROTEASE RSEP"/>
    <property type="match status" value="1"/>
</dbReference>
<dbReference type="NCBIfam" id="TIGR00054">
    <property type="entry name" value="RIP metalloprotease RseP"/>
    <property type="match status" value="1"/>
</dbReference>
<feature type="transmembrane region" description="Helical" evidence="11">
    <location>
        <begin position="342"/>
        <end position="364"/>
    </location>
</feature>
<keyword evidence="5 11" id="KW-0812">Transmembrane</keyword>
<feature type="domain" description="PDZ" evidence="12">
    <location>
        <begin position="167"/>
        <end position="253"/>
    </location>
</feature>
<dbReference type="Gene3D" id="2.30.42.10">
    <property type="match status" value="2"/>
</dbReference>
<keyword evidence="9 11" id="KW-0482">Metalloprotease</keyword>
<evidence type="ECO:0000313" key="13">
    <source>
        <dbReference type="EMBL" id="OYD16109.1"/>
    </source>
</evidence>
<keyword evidence="11" id="KW-0479">Metal-binding</keyword>
<keyword evidence="10 11" id="KW-0472">Membrane</keyword>
<dbReference type="GO" id="GO:0006508">
    <property type="term" value="P:proteolysis"/>
    <property type="evidence" value="ECO:0007669"/>
    <property type="project" value="UniProtKB-KW"/>
</dbReference>
<evidence type="ECO:0000256" key="8">
    <source>
        <dbReference type="ARBA" id="ARBA00022989"/>
    </source>
</evidence>
<comment type="caution">
    <text evidence="13">The sequence shown here is derived from an EMBL/GenBank/DDBJ whole genome shotgun (WGS) entry which is preliminary data.</text>
</comment>
<dbReference type="InterPro" id="IPR041489">
    <property type="entry name" value="PDZ_6"/>
</dbReference>
<feature type="transmembrane region" description="Helical" evidence="11">
    <location>
        <begin position="394"/>
        <end position="412"/>
    </location>
</feature>
<reference evidence="13 14" key="1">
    <citation type="submission" date="2017-07" db="EMBL/GenBank/DDBJ databases">
        <title>Recovery of genomes from metagenomes via a dereplication, aggregation, and scoring strategy.</title>
        <authorList>
            <person name="Sieber C.M."/>
            <person name="Probst A.J."/>
            <person name="Sharrar A."/>
            <person name="Thomas B.C."/>
            <person name="Hess M."/>
            <person name="Tringe S.G."/>
            <person name="Banfield J.F."/>
        </authorList>
    </citation>
    <scope>NUCLEOTIDE SEQUENCE [LARGE SCALE GENOMIC DNA]</scope>
    <source>
        <strain evidence="13">JGI_Cruoil_03_44_89</strain>
    </source>
</reference>
<evidence type="ECO:0000256" key="4">
    <source>
        <dbReference type="ARBA" id="ARBA00022670"/>
    </source>
</evidence>
<feature type="transmembrane region" description="Helical" evidence="11">
    <location>
        <begin position="102"/>
        <end position="124"/>
    </location>
</feature>